<dbReference type="PANTHER" id="PTHR33373">
    <property type="entry name" value="OS07G0479600 PROTEIN"/>
    <property type="match status" value="1"/>
</dbReference>
<proteinExistence type="predicted"/>
<dbReference type="Proteomes" id="UP001634393">
    <property type="component" value="Unassembled WGS sequence"/>
</dbReference>
<organism evidence="3 4">
    <name type="scientific">Penstemon smallii</name>
    <dbReference type="NCBI Taxonomy" id="265156"/>
    <lineage>
        <taxon>Eukaryota</taxon>
        <taxon>Viridiplantae</taxon>
        <taxon>Streptophyta</taxon>
        <taxon>Embryophyta</taxon>
        <taxon>Tracheophyta</taxon>
        <taxon>Spermatophyta</taxon>
        <taxon>Magnoliopsida</taxon>
        <taxon>eudicotyledons</taxon>
        <taxon>Gunneridae</taxon>
        <taxon>Pentapetalae</taxon>
        <taxon>asterids</taxon>
        <taxon>lamiids</taxon>
        <taxon>Lamiales</taxon>
        <taxon>Plantaginaceae</taxon>
        <taxon>Cheloneae</taxon>
        <taxon>Penstemon</taxon>
    </lineage>
</organism>
<comment type="caution">
    <text evidence="3">The sequence shown here is derived from an EMBL/GenBank/DDBJ whole genome shotgun (WGS) entry which is preliminary data.</text>
</comment>
<sequence>MDINGSNSHFSVNHSSSGLETTQQEYEPSIQDDCMTLFINYAAIAWHEMRRAWRGDGTHASQKMLKEPILSWSTTYEELLLSKEPFEKPVPLSEMVRFLAETWEEDGSYD</sequence>
<dbReference type="InterPro" id="IPR025124">
    <property type="entry name" value="Gag1-like_clamp"/>
</dbReference>
<protein>
    <recommendedName>
        <fullName evidence="2">Gag1-like clamp domain-containing protein</fullName>
    </recommendedName>
</protein>
<dbReference type="PANTHER" id="PTHR33373:SF23">
    <property type="entry name" value="DUF4050 DOMAIN-CONTAINING PROTEIN"/>
    <property type="match status" value="1"/>
</dbReference>
<dbReference type="Pfam" id="PF13259">
    <property type="entry name" value="clamp_Gag1-like"/>
    <property type="match status" value="1"/>
</dbReference>
<evidence type="ECO:0000313" key="3">
    <source>
        <dbReference type="EMBL" id="KAL3839700.1"/>
    </source>
</evidence>
<evidence type="ECO:0000313" key="4">
    <source>
        <dbReference type="Proteomes" id="UP001634393"/>
    </source>
</evidence>
<reference evidence="3 4" key="1">
    <citation type="submission" date="2024-12" db="EMBL/GenBank/DDBJ databases">
        <title>The unique morphological basis and parallel evolutionary history of personate flowers in Penstemon.</title>
        <authorList>
            <person name="Depatie T.H."/>
            <person name="Wessinger C.A."/>
        </authorList>
    </citation>
    <scope>NUCLEOTIDE SEQUENCE [LARGE SCALE GENOMIC DNA]</scope>
    <source>
        <strain evidence="3">WTNN_2</strain>
        <tissue evidence="3">Leaf</tissue>
    </source>
</reference>
<evidence type="ECO:0000259" key="2">
    <source>
        <dbReference type="Pfam" id="PF13259"/>
    </source>
</evidence>
<name>A0ABD3TSF9_9LAMI</name>
<feature type="compositionally biased region" description="Low complexity" evidence="1">
    <location>
        <begin position="1"/>
        <end position="18"/>
    </location>
</feature>
<keyword evidence="4" id="KW-1185">Reference proteome</keyword>
<accession>A0ABD3TSF9</accession>
<dbReference type="AlphaFoldDB" id="A0ABD3TSF9"/>
<feature type="region of interest" description="Disordered" evidence="1">
    <location>
        <begin position="1"/>
        <end position="26"/>
    </location>
</feature>
<feature type="domain" description="Gag1-like clamp" evidence="2">
    <location>
        <begin position="21"/>
        <end position="110"/>
    </location>
</feature>
<gene>
    <name evidence="3" type="ORF">ACJIZ3_024291</name>
</gene>
<dbReference type="EMBL" id="JBJXBP010000003">
    <property type="protein sequence ID" value="KAL3839700.1"/>
    <property type="molecule type" value="Genomic_DNA"/>
</dbReference>
<evidence type="ECO:0000256" key="1">
    <source>
        <dbReference type="SAM" id="MobiDB-lite"/>
    </source>
</evidence>